<dbReference type="PANTHER" id="PTHR32338">
    <property type="entry name" value="N-ACETYL-GAMMA-GLUTAMYL-PHOSPHATE REDUCTASE, CHLOROPLASTIC-RELATED-RELATED"/>
    <property type="match status" value="1"/>
</dbReference>
<dbReference type="Gene3D" id="3.40.50.720">
    <property type="entry name" value="NAD(P)-binding Rossmann-like Domain"/>
    <property type="match status" value="1"/>
</dbReference>
<dbReference type="Pfam" id="PF22698">
    <property type="entry name" value="Semialdhyde_dhC_1"/>
    <property type="match status" value="1"/>
</dbReference>
<dbReference type="InterPro" id="IPR023013">
    <property type="entry name" value="AGPR_AS"/>
</dbReference>
<dbReference type="Proteomes" id="UP000564964">
    <property type="component" value="Unassembled WGS sequence"/>
</dbReference>
<comment type="function">
    <text evidence="5">Catalyzes the NADPH-dependent reduction of N-acetyl-5-glutamyl phosphate to yield N-acetyl-L-glutamate 5-semialdehyde.</text>
</comment>
<feature type="domain" description="Semialdehyde dehydrogenase NAD-binding" evidence="7">
    <location>
        <begin position="2"/>
        <end position="124"/>
    </location>
</feature>
<comment type="pathway">
    <text evidence="5">Amino-acid biosynthesis; L-arginine biosynthesis; N(2)-acetyl-L-ornithine from L-glutamate: step 3/4.</text>
</comment>
<dbReference type="InterPro" id="IPR050085">
    <property type="entry name" value="AGPR"/>
</dbReference>
<organism evidence="8 9">
    <name type="scientific">Candidatus Iainarchaeum sp</name>
    <dbReference type="NCBI Taxonomy" id="3101447"/>
    <lineage>
        <taxon>Archaea</taxon>
        <taxon>Candidatus Iainarchaeota</taxon>
        <taxon>Candidatus Iainarchaeia</taxon>
        <taxon>Candidatus Iainarchaeales</taxon>
        <taxon>Candidatus Iainarchaeaceae</taxon>
        <taxon>Candidatus Iainarchaeum</taxon>
    </lineage>
</organism>
<evidence type="ECO:0000259" key="7">
    <source>
        <dbReference type="SMART" id="SM00859"/>
    </source>
</evidence>
<keyword evidence="3 5" id="KW-0521">NADP</keyword>
<dbReference type="PANTHER" id="PTHR32338:SF10">
    <property type="entry name" value="N-ACETYL-GAMMA-GLUTAMYL-PHOSPHATE REDUCTASE, CHLOROPLASTIC-RELATED"/>
    <property type="match status" value="1"/>
</dbReference>
<dbReference type="EC" id="1.2.1.38" evidence="5"/>
<dbReference type="UniPathway" id="UPA00068">
    <property type="reaction ID" value="UER00108"/>
</dbReference>
<reference evidence="9" key="1">
    <citation type="journal article" date="2020" name="bioRxiv">
        <title>A rank-normalized archaeal taxonomy based on genome phylogeny resolves widespread incomplete and uneven classifications.</title>
        <authorList>
            <person name="Rinke C."/>
            <person name="Chuvochina M."/>
            <person name="Mussig A.J."/>
            <person name="Chaumeil P.-A."/>
            <person name="Waite D.W."/>
            <person name="Whitman W.B."/>
            <person name="Parks D.H."/>
            <person name="Hugenholtz P."/>
        </authorList>
    </citation>
    <scope>NUCLEOTIDE SEQUENCE [LARGE SCALE GENOMIC DNA]</scope>
</reference>
<dbReference type="InterPro" id="IPR036291">
    <property type="entry name" value="NAD(P)-bd_dom_sf"/>
</dbReference>
<keyword evidence="4 5" id="KW-0560">Oxidoreductase</keyword>
<sequence>MNVGIVGASGFAGLELLKLLLQGHDVEVKALNSQRFAGKKVSSLDQTFPSKGLRFTGYSIEQLIDLDLDLVFLCLPHGEAAKLAPKFGCKVIDLSADHREVKEAGEKRVAYGLPELFADEIRRADLVANPGCYATACILSALPLTSKGWLKRTVFDCLSGYSGAGREKTSAPEFKARVKDNAWAYDLTGHRQGPEIQAVLGNRFSFTPHVVPLFRGLLCTQHAALKQPKAGRDVLKAYEAFYKGKPFVQVWGKGCPDLASAQGKPFFAVGGFEGKENGELVTVGSLDNLLKGAASQAVQNMNLLLGFPEGKGLVE</sequence>
<dbReference type="AlphaFoldDB" id="A0A7J4JJ87"/>
<comment type="catalytic activity">
    <reaction evidence="5">
        <text>N-acetyl-L-glutamate 5-semialdehyde + phosphate + NADP(+) = N-acetyl-L-glutamyl 5-phosphate + NADPH + H(+)</text>
        <dbReference type="Rhea" id="RHEA:21588"/>
        <dbReference type="ChEBI" id="CHEBI:15378"/>
        <dbReference type="ChEBI" id="CHEBI:29123"/>
        <dbReference type="ChEBI" id="CHEBI:43474"/>
        <dbReference type="ChEBI" id="CHEBI:57783"/>
        <dbReference type="ChEBI" id="CHEBI:57936"/>
        <dbReference type="ChEBI" id="CHEBI:58349"/>
        <dbReference type="EC" id="1.2.1.38"/>
    </reaction>
</comment>
<dbReference type="Pfam" id="PF01118">
    <property type="entry name" value="Semialdhyde_dh"/>
    <property type="match status" value="1"/>
</dbReference>
<keyword evidence="1 5" id="KW-0055">Arginine biosynthesis</keyword>
<evidence type="ECO:0000256" key="3">
    <source>
        <dbReference type="ARBA" id="ARBA00022857"/>
    </source>
</evidence>
<dbReference type="GO" id="GO:0005737">
    <property type="term" value="C:cytoplasm"/>
    <property type="evidence" value="ECO:0007669"/>
    <property type="project" value="UniProtKB-SubCell"/>
</dbReference>
<dbReference type="SMART" id="SM00859">
    <property type="entry name" value="Semialdhyde_dh"/>
    <property type="match status" value="1"/>
</dbReference>
<feature type="active site" evidence="5 6">
    <location>
        <position position="132"/>
    </location>
</feature>
<dbReference type="GO" id="GO:0051287">
    <property type="term" value="F:NAD binding"/>
    <property type="evidence" value="ECO:0007669"/>
    <property type="project" value="InterPro"/>
</dbReference>
<dbReference type="InterPro" id="IPR000706">
    <property type="entry name" value="AGPR_type-1"/>
</dbReference>
<comment type="subcellular location">
    <subcellularLocation>
        <location evidence="5">Cytoplasm</location>
    </subcellularLocation>
</comment>
<evidence type="ECO:0000256" key="5">
    <source>
        <dbReference type="HAMAP-Rule" id="MF_00150"/>
    </source>
</evidence>
<evidence type="ECO:0000256" key="4">
    <source>
        <dbReference type="ARBA" id="ARBA00023002"/>
    </source>
</evidence>
<name>A0A7J4JJ87_9ARCH</name>
<comment type="similarity">
    <text evidence="5">Belongs to the NAGSA dehydrogenase family. Type 1 subfamily.</text>
</comment>
<keyword evidence="2 5" id="KW-0028">Amino-acid biosynthesis</keyword>
<dbReference type="NCBIfam" id="TIGR01850">
    <property type="entry name" value="argC"/>
    <property type="match status" value="1"/>
</dbReference>
<dbReference type="SUPFAM" id="SSF51735">
    <property type="entry name" value="NAD(P)-binding Rossmann-fold domains"/>
    <property type="match status" value="1"/>
</dbReference>
<dbReference type="InterPro" id="IPR000534">
    <property type="entry name" value="Semialdehyde_DH_NAD-bd"/>
</dbReference>
<accession>A0A7J4JJ87</accession>
<dbReference type="GO" id="GO:0070401">
    <property type="term" value="F:NADP+ binding"/>
    <property type="evidence" value="ECO:0007669"/>
    <property type="project" value="InterPro"/>
</dbReference>
<evidence type="ECO:0000256" key="1">
    <source>
        <dbReference type="ARBA" id="ARBA00022571"/>
    </source>
</evidence>
<proteinExistence type="inferred from homology"/>
<evidence type="ECO:0000313" key="9">
    <source>
        <dbReference type="Proteomes" id="UP000564964"/>
    </source>
</evidence>
<protein>
    <recommendedName>
        <fullName evidence="5">N-acetyl-gamma-glutamyl-phosphate reductase</fullName>
        <shortName evidence="5">AGPR</shortName>
        <ecNumber evidence="5">1.2.1.38</ecNumber>
    </recommendedName>
    <alternativeName>
        <fullName evidence="5">N-acetyl-glutamate semialdehyde dehydrogenase</fullName>
        <shortName evidence="5">NAGSA dehydrogenase</shortName>
    </alternativeName>
</protein>
<dbReference type="CDD" id="cd17895">
    <property type="entry name" value="AGPR_1_N"/>
    <property type="match status" value="1"/>
</dbReference>
<evidence type="ECO:0000256" key="6">
    <source>
        <dbReference type="PROSITE-ProRule" id="PRU10010"/>
    </source>
</evidence>
<gene>
    <name evidence="5 8" type="primary">argC</name>
    <name evidence="8" type="ORF">HA252_04710</name>
</gene>
<evidence type="ECO:0000256" key="2">
    <source>
        <dbReference type="ARBA" id="ARBA00022605"/>
    </source>
</evidence>
<dbReference type="GO" id="GO:0006526">
    <property type="term" value="P:L-arginine biosynthetic process"/>
    <property type="evidence" value="ECO:0007669"/>
    <property type="project" value="UniProtKB-UniRule"/>
</dbReference>
<evidence type="ECO:0000313" key="8">
    <source>
        <dbReference type="EMBL" id="HIH16679.1"/>
    </source>
</evidence>
<dbReference type="Gene3D" id="3.30.360.10">
    <property type="entry name" value="Dihydrodipicolinate Reductase, domain 2"/>
    <property type="match status" value="1"/>
</dbReference>
<dbReference type="HAMAP" id="MF_00150">
    <property type="entry name" value="ArgC_type1"/>
    <property type="match status" value="1"/>
</dbReference>
<dbReference type="SUPFAM" id="SSF55347">
    <property type="entry name" value="Glyceraldehyde-3-phosphate dehydrogenase-like, C-terminal domain"/>
    <property type="match status" value="1"/>
</dbReference>
<dbReference type="InterPro" id="IPR058924">
    <property type="entry name" value="AGPR_dimerisation_dom"/>
</dbReference>
<comment type="caution">
    <text evidence="8">The sequence shown here is derived from an EMBL/GenBank/DDBJ whole genome shotgun (WGS) entry which is preliminary data.</text>
</comment>
<dbReference type="EMBL" id="DUGH01000113">
    <property type="protein sequence ID" value="HIH16679.1"/>
    <property type="molecule type" value="Genomic_DNA"/>
</dbReference>
<dbReference type="GO" id="GO:0003942">
    <property type="term" value="F:N-acetyl-gamma-glutamyl-phosphate reductase activity"/>
    <property type="evidence" value="ECO:0007669"/>
    <property type="project" value="UniProtKB-UniRule"/>
</dbReference>
<keyword evidence="5" id="KW-0963">Cytoplasm</keyword>
<dbReference type="PROSITE" id="PS01224">
    <property type="entry name" value="ARGC"/>
    <property type="match status" value="1"/>
</dbReference>